<organism evidence="2 3">
    <name type="scientific">Candidatus Methanomassiliicoccus intestinalis</name>
    <dbReference type="NCBI Taxonomy" id="1406512"/>
    <lineage>
        <taxon>Archaea</taxon>
        <taxon>Methanobacteriati</taxon>
        <taxon>Thermoplasmatota</taxon>
        <taxon>Thermoplasmata</taxon>
        <taxon>Methanomassiliicoccales</taxon>
        <taxon>Methanomassiliicoccaceae</taxon>
        <taxon>Methanomassiliicoccus</taxon>
    </lineage>
</organism>
<comment type="caution">
    <text evidence="2">The sequence shown here is derived from an EMBL/GenBank/DDBJ whole genome shotgun (WGS) entry which is preliminary data.</text>
</comment>
<dbReference type="AlphaFoldDB" id="A0A8J8PEN9"/>
<dbReference type="OMA" id="ECITITE"/>
<dbReference type="EMBL" id="LVVT01000024">
    <property type="protein sequence ID" value="TQS81184.1"/>
    <property type="molecule type" value="Genomic_DNA"/>
</dbReference>
<reference evidence="2" key="1">
    <citation type="submission" date="2016-03" db="EMBL/GenBank/DDBJ databases">
        <authorList>
            <person name="Borrel G."/>
            <person name="Mccann A."/>
            <person name="O'Toole P.W."/>
        </authorList>
    </citation>
    <scope>NUCLEOTIDE SEQUENCE</scope>
    <source>
        <strain evidence="2">183</strain>
    </source>
</reference>
<evidence type="ECO:0000256" key="1">
    <source>
        <dbReference type="ARBA" id="ARBA00007073"/>
    </source>
</evidence>
<protein>
    <recommendedName>
        <fullName evidence="4">Transcription factor Pcc1</fullName>
    </recommendedName>
</protein>
<evidence type="ECO:0000313" key="3">
    <source>
        <dbReference type="Proteomes" id="UP000752814"/>
    </source>
</evidence>
<dbReference type="RefSeq" id="WP_020448379.1">
    <property type="nucleotide sequence ID" value="NZ_CAYAXV010000002.1"/>
</dbReference>
<dbReference type="Pfam" id="PF09341">
    <property type="entry name" value="Pcc1"/>
    <property type="match status" value="1"/>
</dbReference>
<evidence type="ECO:0000313" key="2">
    <source>
        <dbReference type="EMBL" id="TQS81184.1"/>
    </source>
</evidence>
<dbReference type="Gene3D" id="3.30.310.50">
    <property type="entry name" value="Alpha-D-phosphohexomutase, C-terminal domain"/>
    <property type="match status" value="1"/>
</dbReference>
<dbReference type="InterPro" id="IPR015419">
    <property type="entry name" value="CTAG/Pcc1"/>
</dbReference>
<dbReference type="NCBIfam" id="NF011470">
    <property type="entry name" value="PRK14887.1"/>
    <property type="match status" value="1"/>
</dbReference>
<evidence type="ECO:0008006" key="4">
    <source>
        <dbReference type="Google" id="ProtNLM"/>
    </source>
</evidence>
<name>A0A8J8PEN9_9ARCH</name>
<dbReference type="Proteomes" id="UP000752814">
    <property type="component" value="Unassembled WGS sequence"/>
</dbReference>
<gene>
    <name evidence="2" type="ORF">A3207_04730</name>
</gene>
<sequence length="77" mass="8340">MPKAVLHLDTPHEAAVWSALFPEIGREVPRTHVEISHEAGEIILSIDAADIGALRAALNSYLRWIAVSEDIAKIAGD</sequence>
<comment type="similarity">
    <text evidence="1">Belongs to the CTAG/PCC1 family.</text>
</comment>
<proteinExistence type="inferred from homology"/>
<accession>A0A8J8PEN9</accession>
<dbReference type="GeneID" id="41322902"/>